<dbReference type="PROSITE" id="PS51118">
    <property type="entry name" value="HTH_HXLR"/>
    <property type="match status" value="1"/>
</dbReference>
<evidence type="ECO:0000256" key="1">
    <source>
        <dbReference type="ARBA" id="ARBA00023015"/>
    </source>
</evidence>
<dbReference type="Gene3D" id="3.30.1050.10">
    <property type="entry name" value="SCP2 sterol-binding domain"/>
    <property type="match status" value="1"/>
</dbReference>
<organism evidence="5 6">
    <name type="scientific">Amycolatopsis cihanbeyliensis</name>
    <dbReference type="NCBI Taxonomy" id="1128664"/>
    <lineage>
        <taxon>Bacteria</taxon>
        <taxon>Bacillati</taxon>
        <taxon>Actinomycetota</taxon>
        <taxon>Actinomycetes</taxon>
        <taxon>Pseudonocardiales</taxon>
        <taxon>Pseudonocardiaceae</taxon>
        <taxon>Amycolatopsis</taxon>
    </lineage>
</organism>
<dbReference type="GO" id="GO:0003677">
    <property type="term" value="F:DNA binding"/>
    <property type="evidence" value="ECO:0007669"/>
    <property type="project" value="UniProtKB-KW"/>
</dbReference>
<gene>
    <name evidence="5" type="ORF">FB471_5064</name>
</gene>
<dbReference type="EMBL" id="VFML01000001">
    <property type="protein sequence ID" value="TQJ05236.1"/>
    <property type="molecule type" value="Genomic_DNA"/>
</dbReference>
<dbReference type="SUPFAM" id="SSF55718">
    <property type="entry name" value="SCP-like"/>
    <property type="match status" value="1"/>
</dbReference>
<evidence type="ECO:0000259" key="4">
    <source>
        <dbReference type="PROSITE" id="PS51118"/>
    </source>
</evidence>
<feature type="domain" description="HTH hxlR-type" evidence="4">
    <location>
        <begin position="11"/>
        <end position="109"/>
    </location>
</feature>
<keyword evidence="3" id="KW-0804">Transcription</keyword>
<dbReference type="AlphaFoldDB" id="A0A542DQA5"/>
<dbReference type="InterPro" id="IPR036390">
    <property type="entry name" value="WH_DNA-bd_sf"/>
</dbReference>
<keyword evidence="2" id="KW-0238">DNA-binding</keyword>
<dbReference type="SUPFAM" id="SSF46785">
    <property type="entry name" value="Winged helix' DNA-binding domain"/>
    <property type="match status" value="1"/>
</dbReference>
<accession>A0A542DQA5</accession>
<dbReference type="Proteomes" id="UP000320876">
    <property type="component" value="Unassembled WGS sequence"/>
</dbReference>
<dbReference type="OrthoDB" id="9792527at2"/>
<dbReference type="Pfam" id="PF01638">
    <property type="entry name" value="HxlR"/>
    <property type="match status" value="1"/>
</dbReference>
<dbReference type="InterPro" id="IPR036527">
    <property type="entry name" value="SCP2_sterol-bd_dom_sf"/>
</dbReference>
<dbReference type="InterPro" id="IPR036388">
    <property type="entry name" value="WH-like_DNA-bd_sf"/>
</dbReference>
<keyword evidence="6" id="KW-1185">Reference proteome</keyword>
<evidence type="ECO:0000256" key="2">
    <source>
        <dbReference type="ARBA" id="ARBA00023125"/>
    </source>
</evidence>
<dbReference type="RefSeq" id="WP_142000793.1">
    <property type="nucleotide sequence ID" value="NZ_VFML01000001.1"/>
</dbReference>
<keyword evidence="1" id="KW-0805">Transcription regulation</keyword>
<comment type="caution">
    <text evidence="5">The sequence shown here is derived from an EMBL/GenBank/DDBJ whole genome shotgun (WGS) entry which is preliminary data.</text>
</comment>
<dbReference type="PANTHER" id="PTHR33204:SF18">
    <property type="entry name" value="TRANSCRIPTIONAL REGULATORY PROTEIN"/>
    <property type="match status" value="1"/>
</dbReference>
<protein>
    <submittedName>
        <fullName evidence="5">HxlR family transcriptional regulator</fullName>
    </submittedName>
</protein>
<reference evidence="5 6" key="1">
    <citation type="submission" date="2019-06" db="EMBL/GenBank/DDBJ databases">
        <title>Sequencing the genomes of 1000 actinobacteria strains.</title>
        <authorList>
            <person name="Klenk H.-P."/>
        </authorList>
    </citation>
    <scope>NUCLEOTIDE SEQUENCE [LARGE SCALE GENOMIC DNA]</scope>
    <source>
        <strain evidence="5 6">DSM 45679</strain>
    </source>
</reference>
<dbReference type="PANTHER" id="PTHR33204">
    <property type="entry name" value="TRANSCRIPTIONAL REGULATOR, MARR FAMILY"/>
    <property type="match status" value="1"/>
</dbReference>
<sequence length="222" mass="24665">MAPKRSYDDGCATAYALDLVGERWGLLIVRELLLGPKRFTDLRGDLPGVSPTVLAQRLREFIRAGVAHRRRLPPPMPFQAYELTEWGYKLEPVIHSLGRWALQSPDPPRSPPLSVDANVLSLRVMFDPVAAEGRTVRFGLCVGDRRYQVCVVDGELQLARGEVGAPDATIETNIPTLHAYLCRTRSLSDSLERGEMRVRGSMAAAAELPTLFRPIRHRVLAG</sequence>
<dbReference type="InterPro" id="IPR002577">
    <property type="entry name" value="HTH_HxlR"/>
</dbReference>
<evidence type="ECO:0000313" key="6">
    <source>
        <dbReference type="Proteomes" id="UP000320876"/>
    </source>
</evidence>
<proteinExistence type="predicted"/>
<evidence type="ECO:0000256" key="3">
    <source>
        <dbReference type="ARBA" id="ARBA00023163"/>
    </source>
</evidence>
<dbReference type="Gene3D" id="1.10.10.10">
    <property type="entry name" value="Winged helix-like DNA-binding domain superfamily/Winged helix DNA-binding domain"/>
    <property type="match status" value="1"/>
</dbReference>
<evidence type="ECO:0000313" key="5">
    <source>
        <dbReference type="EMBL" id="TQJ05236.1"/>
    </source>
</evidence>
<name>A0A542DQA5_AMYCI</name>